<dbReference type="SUPFAM" id="SSF48452">
    <property type="entry name" value="TPR-like"/>
    <property type="match status" value="2"/>
</dbReference>
<dbReference type="PROSITE" id="PS50157">
    <property type="entry name" value="ZINC_FINGER_C2H2_2"/>
    <property type="match status" value="2"/>
</dbReference>
<comment type="caution">
    <text evidence="4">The sequence shown here is derived from an EMBL/GenBank/DDBJ whole genome shotgun (WGS) entry which is preliminary data.</text>
</comment>
<feature type="region of interest" description="Disordered" evidence="2">
    <location>
        <begin position="588"/>
        <end position="612"/>
    </location>
</feature>
<dbReference type="OrthoDB" id="5986190at2759"/>
<reference evidence="4" key="2">
    <citation type="journal article" date="2023" name="IMA Fungus">
        <title>Comparative genomic study of the Penicillium genus elucidates a diverse pangenome and 15 lateral gene transfer events.</title>
        <authorList>
            <person name="Petersen C."/>
            <person name="Sorensen T."/>
            <person name="Nielsen M.R."/>
            <person name="Sondergaard T.E."/>
            <person name="Sorensen J.L."/>
            <person name="Fitzpatrick D.A."/>
            <person name="Frisvad J.C."/>
            <person name="Nielsen K.L."/>
        </authorList>
    </citation>
    <scope>NUCLEOTIDE SEQUENCE</scope>
    <source>
        <strain evidence="4">IBT 26290</strain>
    </source>
</reference>
<evidence type="ECO:0000313" key="4">
    <source>
        <dbReference type="EMBL" id="KAJ5159823.1"/>
    </source>
</evidence>
<keyword evidence="1" id="KW-0862">Zinc</keyword>
<sequence length="955" mass="108579">MSDSSKQELAQSSAPVGLDSTIQCPQCEQSFDSYSGLLRHQLNEHITSTPLSQPRRYDSESAGAPEPVASISSLVSRCFRDFQILIDALSTHDDHSRSRSRIQEELGRLRVWAGNFGAYRKQSDRLSLDHRLREAPELHHGVRNHLNDLSETIEEANAALSTSGKTSGDENALDLDGSDPDTSDSDGFWEQIRAENPNQSPFEEYTKDVCHTVTSLYKLSVSLQNPARRDRTVQASRIDLHHFEFYDIQHTSDLFNLAPDTELAQRLGKANTKRRQLLAYYKDHSERISKYVDVALNKAVSAPADPGKSETQSAYQQRPPTISTKWTQDTTASTIHQDIEIASDSGRTRFSATTSTAGDQERDSIPPPPGGSSSTKRDHFICPYCRQTIQLEKYEDWIYHTHSDLRPYICTFGGCFRADQLYDSFTEWSAHERQFHRREFFCSLCTYTFGEASSLASHLQNCHPDLSEDQQQEMAKQSTPTTSAQKCPLCIKSPISNPSRFQQHLARHLRRLARFVLPRTQSDDENSEARDEESGESRQALIMDDERKETLESVSANSRASVAEGSTSSLHSPTNDRLLDAIPEVTKDASEDAAKQTEGVATTEPINQSPEELRKLEIEATAALADRQETLGPEHPDTILCMDQVANIYWQQWRYRDVEIFLDPVVEMKKRLLGPEHDSTLGSMELKARALYEQRRYTQAEEIQAFILQVREKTLGPEHRLTLDLMHHMAFTRQQMGKLDESESLRIRVMETRKRVLGEDDPDTLWSIYSVGNNHLFKGNYEEGEKLLLQVVNASEKYGPAPRLWAIYAAGALSGGYRRLGELEKSEKYLTIALDGIKVRGIPDDQPIRLWTLGDLADLYFFQSRLGEAEDIYKDVLERTGRVFGLLNGERLYYKYQLARVLWEQSRFLEAMEMMEECVREMLETMGPDNQRTLRAVEALKGWRMTEEGTVTGKT</sequence>
<dbReference type="InterPro" id="IPR013087">
    <property type="entry name" value="Znf_C2H2_type"/>
</dbReference>
<keyword evidence="5" id="KW-1185">Reference proteome</keyword>
<dbReference type="Pfam" id="PF13424">
    <property type="entry name" value="TPR_12"/>
    <property type="match status" value="2"/>
</dbReference>
<protein>
    <recommendedName>
        <fullName evidence="3">C2H2-type domain-containing protein</fullName>
    </recommendedName>
</protein>
<dbReference type="Pfam" id="PF13374">
    <property type="entry name" value="TPR_10"/>
    <property type="match status" value="3"/>
</dbReference>
<feature type="domain" description="C2H2-type" evidence="3">
    <location>
        <begin position="440"/>
        <end position="468"/>
    </location>
</feature>
<gene>
    <name evidence="4" type="ORF">N7482_006827</name>
</gene>
<feature type="compositionally biased region" description="Polar residues" evidence="2">
    <location>
        <begin position="472"/>
        <end position="485"/>
    </location>
</feature>
<feature type="compositionally biased region" description="Acidic residues" evidence="2">
    <location>
        <begin position="523"/>
        <end position="534"/>
    </location>
</feature>
<keyword evidence="1" id="KW-0479">Metal-binding</keyword>
<reference evidence="4" key="1">
    <citation type="submission" date="2022-11" db="EMBL/GenBank/DDBJ databases">
        <authorList>
            <person name="Petersen C."/>
        </authorList>
    </citation>
    <scope>NUCLEOTIDE SEQUENCE</scope>
    <source>
        <strain evidence="4">IBT 26290</strain>
    </source>
</reference>
<feature type="region of interest" description="Disordered" evidence="2">
    <location>
        <begin position="160"/>
        <end position="184"/>
    </location>
</feature>
<feature type="region of interest" description="Disordered" evidence="2">
    <location>
        <begin position="466"/>
        <end position="485"/>
    </location>
</feature>
<feature type="compositionally biased region" description="Acidic residues" evidence="2">
    <location>
        <begin position="171"/>
        <end position="184"/>
    </location>
</feature>
<dbReference type="SMART" id="SM00355">
    <property type="entry name" value="ZnF_C2H2"/>
    <property type="match status" value="4"/>
</dbReference>
<evidence type="ECO:0000313" key="5">
    <source>
        <dbReference type="Proteomes" id="UP001149163"/>
    </source>
</evidence>
<evidence type="ECO:0000256" key="1">
    <source>
        <dbReference type="PROSITE-ProRule" id="PRU00042"/>
    </source>
</evidence>
<dbReference type="PANTHER" id="PTHR35391:SF7">
    <property type="entry name" value="C2H2-TYPE DOMAIN-CONTAINING PROTEIN"/>
    <property type="match status" value="1"/>
</dbReference>
<dbReference type="GO" id="GO:0008270">
    <property type="term" value="F:zinc ion binding"/>
    <property type="evidence" value="ECO:0007669"/>
    <property type="project" value="UniProtKB-KW"/>
</dbReference>
<feature type="compositionally biased region" description="Polar residues" evidence="2">
    <location>
        <begin position="309"/>
        <end position="330"/>
    </location>
</feature>
<feature type="region of interest" description="Disordered" evidence="2">
    <location>
        <begin position="302"/>
        <end position="330"/>
    </location>
</feature>
<keyword evidence="1" id="KW-0863">Zinc-finger</keyword>
<feature type="compositionally biased region" description="Polar residues" evidence="2">
    <location>
        <begin position="348"/>
        <end position="358"/>
    </location>
</feature>
<dbReference type="InterPro" id="IPR011990">
    <property type="entry name" value="TPR-like_helical_dom_sf"/>
</dbReference>
<dbReference type="RefSeq" id="XP_056541381.1">
    <property type="nucleotide sequence ID" value="XM_056688952.1"/>
</dbReference>
<feature type="region of interest" description="Disordered" evidence="2">
    <location>
        <begin position="346"/>
        <end position="377"/>
    </location>
</feature>
<dbReference type="GeneID" id="81428128"/>
<dbReference type="PANTHER" id="PTHR35391">
    <property type="entry name" value="C2H2-TYPE DOMAIN-CONTAINING PROTEIN-RELATED"/>
    <property type="match status" value="1"/>
</dbReference>
<organism evidence="4 5">
    <name type="scientific">Penicillium canariense</name>
    <dbReference type="NCBI Taxonomy" id="189055"/>
    <lineage>
        <taxon>Eukaryota</taxon>
        <taxon>Fungi</taxon>
        <taxon>Dikarya</taxon>
        <taxon>Ascomycota</taxon>
        <taxon>Pezizomycotina</taxon>
        <taxon>Eurotiomycetes</taxon>
        <taxon>Eurotiomycetidae</taxon>
        <taxon>Eurotiales</taxon>
        <taxon>Aspergillaceae</taxon>
        <taxon>Penicillium</taxon>
    </lineage>
</organism>
<feature type="region of interest" description="Disordered" evidence="2">
    <location>
        <begin position="517"/>
        <end position="576"/>
    </location>
</feature>
<evidence type="ECO:0000259" key="3">
    <source>
        <dbReference type="PROSITE" id="PS50157"/>
    </source>
</evidence>
<dbReference type="AlphaFoldDB" id="A0A9W9HXW4"/>
<proteinExistence type="predicted"/>
<dbReference type="EMBL" id="JAPQKN010000004">
    <property type="protein sequence ID" value="KAJ5159823.1"/>
    <property type="molecule type" value="Genomic_DNA"/>
</dbReference>
<dbReference type="Gene3D" id="1.20.120.1020">
    <property type="entry name" value="Prion-inhibition and propagation, HeLo domain"/>
    <property type="match status" value="1"/>
</dbReference>
<name>A0A9W9HXW4_9EURO</name>
<evidence type="ECO:0000256" key="2">
    <source>
        <dbReference type="SAM" id="MobiDB-lite"/>
    </source>
</evidence>
<dbReference type="InterPro" id="IPR038305">
    <property type="entry name" value="HeLo_sf"/>
</dbReference>
<dbReference type="Gene3D" id="1.25.40.10">
    <property type="entry name" value="Tetratricopeptide repeat domain"/>
    <property type="match status" value="2"/>
</dbReference>
<accession>A0A9W9HXW4</accession>
<feature type="domain" description="C2H2-type" evidence="3">
    <location>
        <begin position="22"/>
        <end position="50"/>
    </location>
</feature>
<dbReference type="PROSITE" id="PS00028">
    <property type="entry name" value="ZINC_FINGER_C2H2_1"/>
    <property type="match status" value="2"/>
</dbReference>
<feature type="compositionally biased region" description="Polar residues" evidence="2">
    <location>
        <begin position="552"/>
        <end position="575"/>
    </location>
</feature>
<dbReference type="Proteomes" id="UP001149163">
    <property type="component" value="Unassembled WGS sequence"/>
</dbReference>